<keyword evidence="7" id="KW-1185">Reference proteome</keyword>
<evidence type="ECO:0000256" key="6">
    <source>
        <dbReference type="ARBA" id="ARBA00023328"/>
    </source>
</evidence>
<comment type="similarity">
    <text evidence="3">Belongs to the CENP-I/CTF3 family.</text>
</comment>
<evidence type="ECO:0000256" key="3">
    <source>
        <dbReference type="ARBA" id="ARBA00005470"/>
    </source>
</evidence>
<dbReference type="Proteomes" id="UP000504606">
    <property type="component" value="Unplaced"/>
</dbReference>
<dbReference type="GeneID" id="113211013"/>
<dbReference type="RefSeq" id="XP_026285033.1">
    <property type="nucleotide sequence ID" value="XM_026429248.2"/>
</dbReference>
<organism evidence="7 8">
    <name type="scientific">Frankliniella occidentalis</name>
    <name type="common">Western flower thrips</name>
    <name type="synonym">Euthrips occidentalis</name>
    <dbReference type="NCBI Taxonomy" id="133901"/>
    <lineage>
        <taxon>Eukaryota</taxon>
        <taxon>Metazoa</taxon>
        <taxon>Ecdysozoa</taxon>
        <taxon>Arthropoda</taxon>
        <taxon>Hexapoda</taxon>
        <taxon>Insecta</taxon>
        <taxon>Pterygota</taxon>
        <taxon>Neoptera</taxon>
        <taxon>Paraneoptera</taxon>
        <taxon>Thysanoptera</taxon>
        <taxon>Terebrantia</taxon>
        <taxon>Thripoidea</taxon>
        <taxon>Thripidae</taxon>
        <taxon>Frankliniella</taxon>
    </lineage>
</organism>
<reference evidence="8" key="1">
    <citation type="submission" date="2025-08" db="UniProtKB">
        <authorList>
            <consortium name="RefSeq"/>
        </authorList>
    </citation>
    <scope>IDENTIFICATION</scope>
    <source>
        <tissue evidence="8">Whole organism</tissue>
    </source>
</reference>
<dbReference type="OrthoDB" id="6347512at2759"/>
<accession>A0A6J1SVV2</accession>
<dbReference type="GO" id="GO:0005634">
    <property type="term" value="C:nucleus"/>
    <property type="evidence" value="ECO:0007669"/>
    <property type="project" value="UniProtKB-SubCell"/>
</dbReference>
<dbReference type="PANTHER" id="PTHR48208:SF2">
    <property type="entry name" value="CENTROMERE PROTEIN I"/>
    <property type="match status" value="1"/>
</dbReference>
<evidence type="ECO:0000313" key="7">
    <source>
        <dbReference type="Proteomes" id="UP000504606"/>
    </source>
</evidence>
<evidence type="ECO:0000313" key="8">
    <source>
        <dbReference type="RefSeq" id="XP_026285033.1"/>
    </source>
</evidence>
<keyword evidence="5" id="KW-0539">Nucleus</keyword>
<dbReference type="GO" id="GO:0000939">
    <property type="term" value="C:inner kinetochore"/>
    <property type="evidence" value="ECO:0007669"/>
    <property type="project" value="TreeGrafter"/>
</dbReference>
<proteinExistence type="inferred from homology"/>
<evidence type="ECO:0000256" key="1">
    <source>
        <dbReference type="ARBA" id="ARBA00004123"/>
    </source>
</evidence>
<keyword evidence="4" id="KW-0158">Chromosome</keyword>
<name>A0A6J1SVV2_FRAOC</name>
<comment type="subcellular location">
    <subcellularLocation>
        <location evidence="2">Chromosome</location>
        <location evidence="2">Centromere</location>
    </subcellularLocation>
    <subcellularLocation>
        <location evidence="1">Nucleus</location>
    </subcellularLocation>
</comment>
<evidence type="ECO:0000256" key="4">
    <source>
        <dbReference type="ARBA" id="ARBA00022454"/>
    </source>
</evidence>
<gene>
    <name evidence="8" type="primary">LOC113211013</name>
</gene>
<keyword evidence="6" id="KW-0137">Centromere</keyword>
<dbReference type="Pfam" id="PF07778">
    <property type="entry name" value="CENP-I"/>
    <property type="match status" value="1"/>
</dbReference>
<dbReference type="PANTHER" id="PTHR48208">
    <property type="entry name" value="CENTROMERE PROTEIN I"/>
    <property type="match status" value="1"/>
</dbReference>
<evidence type="ECO:0000256" key="2">
    <source>
        <dbReference type="ARBA" id="ARBA00004584"/>
    </source>
</evidence>
<sequence length="662" mass="75543">MSGFRRTIQSLKSLHGKLSGVTYENALTECRELENGLSNEDIHSLLSFITDEKLSHCKSSSFRDLLFCCVPGEPLSSDIIDIPLLWMLFNANNETVVGSKINAVLEWVSGLLEFNLIDRSFVDGYYEMYYKLLQREQCQRYACKLIHMLTRPDDVYRGRVEEILSIYRRGGKKAKHIALLLELFKTFKPELVPENTPSYSREVAFKSISPGFQRSLEAATVRMQSYNNQLPAKSTGLDWTAVTFKKNKVGMPLIPNAMYVHLGSELYREKRHKVVDFLDKVSLASYHFSCEIPTSILSLLLNEGGIHFLATHNSDVHSRFSSVLYACLHSVFILNNQNVPYEEREHFLQQLVVLEDYMQQGIPVVSRFLAFYISSWDGQDHQKYIYRLLERITLVNFAEFNDCILTHLQTLFLAGSTEEKALIIHTLSELIFNMFIRSANDLQKDHLFLGEKFTWETDYDATVPQLVQVVTHLCESGLLQTSNDPSILHTALSFFETLVDLESDLKNELTVIPPAIFYRCLFSLDFCSLARACGLLLRYKTSGLTRSNENIAMLNKYSCDVFNCLINKKAFSKSDQGYILSKHAELKQVIPFDPDLAFSLEYHPTMLGLAQHMRTLDTSSDVVLSDEVMKDALLVSFPDLQECLSALKDQYRACHSTTSSNS</sequence>
<protein>
    <submittedName>
        <fullName evidence="8">Centromere protein I-like</fullName>
    </submittedName>
</protein>
<dbReference type="InterPro" id="IPR012485">
    <property type="entry name" value="CENP-I"/>
</dbReference>
<dbReference type="GO" id="GO:0000070">
    <property type="term" value="P:mitotic sister chromatid segregation"/>
    <property type="evidence" value="ECO:0007669"/>
    <property type="project" value="TreeGrafter"/>
</dbReference>
<evidence type="ECO:0000256" key="5">
    <source>
        <dbReference type="ARBA" id="ARBA00023242"/>
    </source>
</evidence>
<dbReference type="GO" id="GO:0034080">
    <property type="term" value="P:CENP-A containing chromatin assembly"/>
    <property type="evidence" value="ECO:0007669"/>
    <property type="project" value="TreeGrafter"/>
</dbReference>
<dbReference type="KEGG" id="foc:113211013"/>
<dbReference type="AlphaFoldDB" id="A0A6J1SVV2"/>